<reference evidence="1 2" key="1">
    <citation type="submission" date="2020-08" db="EMBL/GenBank/DDBJ databases">
        <title>Genomic Encyclopedia of Type Strains, Phase IV (KMG-IV): sequencing the most valuable type-strain genomes for metagenomic binning, comparative biology and taxonomic classification.</title>
        <authorList>
            <person name="Goeker M."/>
        </authorList>
    </citation>
    <scope>NUCLEOTIDE SEQUENCE [LARGE SCALE GENOMIC DNA]</scope>
    <source>
        <strain evidence="1 2">DSM 100044</strain>
    </source>
</reference>
<keyword evidence="2" id="KW-1185">Reference proteome</keyword>
<protein>
    <submittedName>
        <fullName evidence="1">Uncharacterized protein</fullName>
    </submittedName>
</protein>
<evidence type="ECO:0000313" key="1">
    <source>
        <dbReference type="EMBL" id="MBB5713508.1"/>
    </source>
</evidence>
<dbReference type="EMBL" id="JACIJK010000001">
    <property type="protein sequence ID" value="MBB5713508.1"/>
    <property type="molecule type" value="Genomic_DNA"/>
</dbReference>
<proteinExistence type="predicted"/>
<dbReference type="AlphaFoldDB" id="A0A7W9BAC1"/>
<evidence type="ECO:0000313" key="2">
    <source>
        <dbReference type="Proteomes" id="UP000546200"/>
    </source>
</evidence>
<name>A0A7W9BAC1_9SPHN</name>
<gene>
    <name evidence="1" type="ORF">FHS94_000327</name>
</gene>
<dbReference type="Proteomes" id="UP000546200">
    <property type="component" value="Unassembled WGS sequence"/>
</dbReference>
<comment type="caution">
    <text evidence="1">The sequence shown here is derived from an EMBL/GenBank/DDBJ whole genome shotgun (WGS) entry which is preliminary data.</text>
</comment>
<dbReference type="RefSeq" id="WP_184053871.1">
    <property type="nucleotide sequence ID" value="NZ_JACIJK010000001.1"/>
</dbReference>
<sequence length="133" mass="13688">MTVAVAAAAIVAVLLLATAGIWWVKRGTRARIEDPESAAAAADAALPNFRTRGAVVGADGRGALAVGEDGRVAAVRRRGTRLAVSEVRWSALRAGPGGVLVETGAREVGTVFVAGVDALDVRRLAPEGIAWRH</sequence>
<organism evidence="1 2">
    <name type="scientific">Sphingomonas aerophila</name>
    <dbReference type="NCBI Taxonomy" id="1344948"/>
    <lineage>
        <taxon>Bacteria</taxon>
        <taxon>Pseudomonadati</taxon>
        <taxon>Pseudomonadota</taxon>
        <taxon>Alphaproteobacteria</taxon>
        <taxon>Sphingomonadales</taxon>
        <taxon>Sphingomonadaceae</taxon>
        <taxon>Sphingomonas</taxon>
    </lineage>
</organism>
<accession>A0A7W9BAC1</accession>